<feature type="domain" description="Disease resistance R13L4/SHOC-2-like LRR" evidence="15">
    <location>
        <begin position="115"/>
        <end position="329"/>
    </location>
</feature>
<evidence type="ECO:0000259" key="15">
    <source>
        <dbReference type="Pfam" id="PF23598"/>
    </source>
</evidence>
<evidence type="ECO:0000256" key="10">
    <source>
        <dbReference type="ARBA" id="ARBA00023170"/>
    </source>
</evidence>
<dbReference type="SUPFAM" id="SSF52047">
    <property type="entry name" value="RNI-like"/>
    <property type="match status" value="1"/>
</dbReference>
<dbReference type="PROSITE" id="PS51450">
    <property type="entry name" value="LRR"/>
    <property type="match status" value="1"/>
</dbReference>
<keyword evidence="8 12" id="KW-1133">Transmembrane helix</keyword>
<dbReference type="Pfam" id="PF08263">
    <property type="entry name" value="LRRNT_2"/>
    <property type="match status" value="1"/>
</dbReference>
<keyword evidence="6 13" id="KW-0732">Signal</keyword>
<keyword evidence="7" id="KW-0677">Repeat</keyword>
<keyword evidence="4" id="KW-0433">Leucine-rich repeat</keyword>
<evidence type="ECO:0000313" key="16">
    <source>
        <dbReference type="EMBL" id="AMM42872.1"/>
    </source>
</evidence>
<dbReference type="SMART" id="SM00369">
    <property type="entry name" value="LRR_TYP"/>
    <property type="match status" value="12"/>
</dbReference>
<dbReference type="PANTHER" id="PTHR48062">
    <property type="entry name" value="RECEPTOR-LIKE PROTEIN 14"/>
    <property type="match status" value="1"/>
</dbReference>
<keyword evidence="11" id="KW-0325">Glycoprotein</keyword>
<evidence type="ECO:0000256" key="4">
    <source>
        <dbReference type="ARBA" id="ARBA00022614"/>
    </source>
</evidence>
<evidence type="ECO:0000256" key="1">
    <source>
        <dbReference type="ARBA" id="ARBA00004251"/>
    </source>
</evidence>
<keyword evidence="5 12" id="KW-0812">Transmembrane</keyword>
<dbReference type="InterPro" id="IPR013210">
    <property type="entry name" value="LRR_N_plant-typ"/>
</dbReference>
<evidence type="ECO:0000256" key="13">
    <source>
        <dbReference type="SAM" id="SignalP"/>
    </source>
</evidence>
<reference evidence="16" key="1">
    <citation type="journal article" date="2015" name="Int J Genomics">
        <title>Genome-Wide Identification and Characterization of the LRR-RLK Gene Family in Two Vernicia Species.</title>
        <authorList>
            <person name="Zhu H."/>
            <person name="Wang Y."/>
            <person name="Yin H."/>
            <person name="Gao M."/>
            <person name="Zhang Q."/>
            <person name="Chen Y."/>
        </authorList>
    </citation>
    <scope>NUCLEOTIDE SEQUENCE</scope>
</reference>
<evidence type="ECO:0000256" key="6">
    <source>
        <dbReference type="ARBA" id="ARBA00022729"/>
    </source>
</evidence>
<feature type="signal peptide" evidence="13">
    <location>
        <begin position="1"/>
        <end position="24"/>
    </location>
</feature>
<proteinExistence type="evidence at transcript level"/>
<evidence type="ECO:0000256" key="12">
    <source>
        <dbReference type="SAM" id="Phobius"/>
    </source>
</evidence>
<evidence type="ECO:0000256" key="3">
    <source>
        <dbReference type="ARBA" id="ARBA00022475"/>
    </source>
</evidence>
<keyword evidence="9 12" id="KW-0472">Membrane</keyword>
<dbReference type="FunFam" id="3.80.10.10:FF:000041">
    <property type="entry name" value="LRR receptor-like serine/threonine-protein kinase ERECTA"/>
    <property type="match status" value="1"/>
</dbReference>
<protein>
    <submittedName>
        <fullName evidence="16">LRR-RLK</fullName>
    </submittedName>
</protein>
<organism evidence="16">
    <name type="scientific">Vernicia fordii</name>
    <name type="common">Tung</name>
    <name type="synonym">Aleurites fordii</name>
    <dbReference type="NCBI Taxonomy" id="73154"/>
    <lineage>
        <taxon>Eukaryota</taxon>
        <taxon>Viridiplantae</taxon>
        <taxon>Streptophyta</taxon>
        <taxon>Embryophyta</taxon>
        <taxon>Tracheophyta</taxon>
        <taxon>Spermatophyta</taxon>
        <taxon>Magnoliopsida</taxon>
        <taxon>eudicotyledons</taxon>
        <taxon>Gunneridae</taxon>
        <taxon>Pentapetalae</taxon>
        <taxon>rosids</taxon>
        <taxon>fabids</taxon>
        <taxon>Malpighiales</taxon>
        <taxon>Euphorbiaceae</taxon>
        <taxon>Crotonoideae</taxon>
        <taxon>Aleuritideae</taxon>
        <taxon>Vernicia</taxon>
    </lineage>
</organism>
<dbReference type="PANTHER" id="PTHR48062:SF52">
    <property type="entry name" value="RECEPTOR-LIKE PROTEIN 8-RELATED"/>
    <property type="match status" value="1"/>
</dbReference>
<dbReference type="GO" id="GO:0005886">
    <property type="term" value="C:plasma membrane"/>
    <property type="evidence" value="ECO:0007669"/>
    <property type="project" value="UniProtKB-SubCell"/>
</dbReference>
<dbReference type="FunFam" id="3.80.10.10:FF:000095">
    <property type="entry name" value="LRR receptor-like serine/threonine-protein kinase GSO1"/>
    <property type="match status" value="2"/>
</dbReference>
<dbReference type="SMART" id="SM00365">
    <property type="entry name" value="LRR_SD22"/>
    <property type="match status" value="7"/>
</dbReference>
<feature type="transmembrane region" description="Helical" evidence="12">
    <location>
        <begin position="1180"/>
        <end position="1203"/>
    </location>
</feature>
<dbReference type="InterPro" id="IPR001611">
    <property type="entry name" value="Leu-rich_rpt"/>
</dbReference>
<comment type="subcellular location">
    <subcellularLocation>
        <location evidence="1">Cell membrane</location>
        <topology evidence="1">Single-pass type I membrane protein</topology>
    </subcellularLocation>
</comment>
<accession>A0A127AVW3</accession>
<sequence>MQMERLRRTKQTLWVLIILQAISGYRSCLEQERLGLLDIKAYLNQNDARTDHLLPSWRDASATPVTDCCSWERVKCNNSTTARVVELSLNNMRPHKELMPLKFWFLNVSFFLPFHELRYLDLSDNGFAGCHNDHGFEKLSILKKLEVLNLGENDFDNSILPSLGVLTSLRTLNLESNRFEGSSPAKELATLNNLETLDLSRNYYQHSKPLQGFESLSALKTLVNLRLDQNGFDNSILSSLRPLINLKNLSLAANNLRGSFPCKEFGTLENLETLDLSSNNALSDPAASEECKAFKKLTTLKLDFNTFSNSILPFLSVFPSIETLSLSGNRLGGVFTAQELAALGNLTVLDLSFNSFSEIRSEGLGNLKKLETLNLAANHLVKSSLRSLGAITSLKSLDLRGNLMGGTFPTIITNMKILEKLDLSMNLLDGSLPIKELANMSNLKILNLENNLLVGTLQTEELATLKNLEILDLSGNQLFGYISPSIGSMTSLKALSLANNKLNGSLPKQVFCELKNLQELDLSRNNFSGVLPQCLSSLTSLRLLDLSFNQLEGNISSSPIPSLASLEYIDFSRNLFEGSFSFKSIANHTKLKVVMLQSDNNKLEVEIEYTSWFPKFQLTVLVMANCNLNKLPEFLTHQFELRVVDLSHNTLTGTFPNWLLENNINLDFLSLRNNSFIGQFYLSPNSSSKIVRMDISDNHFHGKFPENIGEMLPNAFYLNVSENAFEGSIPSSVCNIPSLLQLDLSSNNFSGEAPDKFAENCSSLLFLSLSNNRLRGQMPNLNASKLMMLHLSENQFSGTLPNGILQLSNLYNMDISGNYMSGEIPSFFGNMSSQRMAFIMQDNAFEGKIFCEMFASFLFLDLSYNSLSGPLPYCEFSDITHLNLQENKITGSIPWTLLNSSYLLTLNLKNNFLSGEIPTSVVANSDLRVLLLGGNDLSGLIPDQLCQFNKMGMLDLSQNSFSGSIPRCFNNITFGNIQADDSMLGVSWNIPLSKLTLYEFESLLQREIMHDKDYEFIEQVAVEFITKTRTNVYKGSILDLMSGLDLSCNHLTGEIPPELGKLSWIRALNLSHNQLTGSIPSAISNLRQIESLDLSYNNLSGEIPSALISLNFLQVFSVAHNNLSGRVPDMKAQFATFENSSYDGNPFLCGPPLAKSCSVVNLESLFSDSSEGKWYEIDTVVFIASFTAAYVMFLLGFLALLYINPYWRRRWFNFIEDCMYSCYYFTSDTFHKILAKLYR</sequence>
<dbReference type="PRINTS" id="PR00019">
    <property type="entry name" value="LEURICHRPT"/>
</dbReference>
<dbReference type="InterPro" id="IPR003591">
    <property type="entry name" value="Leu-rich_rpt_typical-subtyp"/>
</dbReference>
<evidence type="ECO:0000256" key="2">
    <source>
        <dbReference type="ARBA" id="ARBA00009592"/>
    </source>
</evidence>
<name>A0A127AVW3_VERFO</name>
<evidence type="ECO:0000256" key="5">
    <source>
        <dbReference type="ARBA" id="ARBA00022692"/>
    </source>
</evidence>
<dbReference type="InterPro" id="IPR051502">
    <property type="entry name" value="RLP_Defense_Trigger"/>
</dbReference>
<keyword evidence="3" id="KW-1003">Cell membrane</keyword>
<dbReference type="InterPro" id="IPR032675">
    <property type="entry name" value="LRR_dom_sf"/>
</dbReference>
<evidence type="ECO:0000256" key="9">
    <source>
        <dbReference type="ARBA" id="ARBA00023136"/>
    </source>
</evidence>
<evidence type="ECO:0000259" key="14">
    <source>
        <dbReference type="Pfam" id="PF08263"/>
    </source>
</evidence>
<evidence type="ECO:0000256" key="7">
    <source>
        <dbReference type="ARBA" id="ARBA00022737"/>
    </source>
</evidence>
<feature type="domain" description="Leucine-rich repeat-containing N-terminal plant-type" evidence="14">
    <location>
        <begin position="30"/>
        <end position="77"/>
    </location>
</feature>
<comment type="similarity">
    <text evidence="2">Belongs to the RLP family.</text>
</comment>
<dbReference type="InterPro" id="IPR055414">
    <property type="entry name" value="LRR_R13L4/SHOC2-like"/>
</dbReference>
<dbReference type="AlphaFoldDB" id="A0A127AVW3"/>
<dbReference type="SUPFAM" id="SSF52058">
    <property type="entry name" value="L domain-like"/>
    <property type="match status" value="3"/>
</dbReference>
<dbReference type="Gene3D" id="3.80.10.10">
    <property type="entry name" value="Ribonuclease Inhibitor"/>
    <property type="match status" value="9"/>
</dbReference>
<dbReference type="EMBL" id="KT805619">
    <property type="protein sequence ID" value="AMM42872.1"/>
    <property type="molecule type" value="mRNA"/>
</dbReference>
<dbReference type="Pfam" id="PF13855">
    <property type="entry name" value="LRR_8"/>
    <property type="match status" value="3"/>
</dbReference>
<dbReference type="Pfam" id="PF00560">
    <property type="entry name" value="LRR_1"/>
    <property type="match status" value="5"/>
</dbReference>
<dbReference type="Pfam" id="PF23598">
    <property type="entry name" value="LRR_14"/>
    <property type="match status" value="1"/>
</dbReference>
<feature type="chain" id="PRO_5007274647" evidence="13">
    <location>
        <begin position="25"/>
        <end position="1239"/>
    </location>
</feature>
<evidence type="ECO:0000256" key="11">
    <source>
        <dbReference type="ARBA" id="ARBA00023180"/>
    </source>
</evidence>
<evidence type="ECO:0000256" key="8">
    <source>
        <dbReference type="ARBA" id="ARBA00022989"/>
    </source>
</evidence>
<dbReference type="FunFam" id="3.80.10.10:FF:000111">
    <property type="entry name" value="LRR receptor-like serine/threonine-protein kinase ERECTA"/>
    <property type="match status" value="1"/>
</dbReference>
<keyword evidence="10" id="KW-0675">Receptor</keyword>